<comment type="caution">
    <text evidence="1">The sequence shown here is derived from an EMBL/GenBank/DDBJ whole genome shotgun (WGS) entry which is preliminary data.</text>
</comment>
<dbReference type="Proteomes" id="UP000281955">
    <property type="component" value="Unassembled WGS sequence"/>
</dbReference>
<proteinExistence type="predicted"/>
<dbReference type="OrthoDB" id="33091at2"/>
<dbReference type="InParanoid" id="A0A420XRN9"/>
<gene>
    <name evidence="1" type="ORF">CLV35_1165</name>
</gene>
<sequence>MSESISQRELRNDSARIMRALGAGDSFVVTSNGQPVGELRPLRRHTFVDASAVVEVFRNAPEVEWRRLRDDLDAVADQDATPRA</sequence>
<protein>
    <submittedName>
        <fullName evidence="1">Antitoxin (DNA-binding transcriptional repressor) of toxin-antitoxin stability system</fullName>
    </submittedName>
</protein>
<organism evidence="1 2">
    <name type="scientific">Motilibacter peucedani</name>
    <dbReference type="NCBI Taxonomy" id="598650"/>
    <lineage>
        <taxon>Bacteria</taxon>
        <taxon>Bacillati</taxon>
        <taxon>Actinomycetota</taxon>
        <taxon>Actinomycetes</taxon>
        <taxon>Motilibacterales</taxon>
        <taxon>Motilibacteraceae</taxon>
        <taxon>Motilibacter</taxon>
    </lineage>
</organism>
<evidence type="ECO:0000313" key="1">
    <source>
        <dbReference type="EMBL" id="RKS77479.1"/>
    </source>
</evidence>
<name>A0A420XRN9_9ACTN</name>
<reference evidence="1 2" key="1">
    <citation type="submission" date="2018-10" db="EMBL/GenBank/DDBJ databases">
        <title>Genomic Encyclopedia of Archaeal and Bacterial Type Strains, Phase II (KMG-II): from individual species to whole genera.</title>
        <authorList>
            <person name="Goeker M."/>
        </authorList>
    </citation>
    <scope>NUCLEOTIDE SEQUENCE [LARGE SCALE GENOMIC DNA]</scope>
    <source>
        <strain evidence="1 2">RP-AC37</strain>
    </source>
</reference>
<evidence type="ECO:0000313" key="2">
    <source>
        <dbReference type="Proteomes" id="UP000281955"/>
    </source>
</evidence>
<keyword evidence="1" id="KW-0238">DNA-binding</keyword>
<dbReference type="AlphaFoldDB" id="A0A420XRN9"/>
<dbReference type="GO" id="GO:0003677">
    <property type="term" value="F:DNA binding"/>
    <property type="evidence" value="ECO:0007669"/>
    <property type="project" value="UniProtKB-KW"/>
</dbReference>
<dbReference type="EMBL" id="RBWV01000010">
    <property type="protein sequence ID" value="RKS77479.1"/>
    <property type="molecule type" value="Genomic_DNA"/>
</dbReference>
<dbReference type="RefSeq" id="WP_121192516.1">
    <property type="nucleotide sequence ID" value="NZ_RBWV01000010.1"/>
</dbReference>
<keyword evidence="2" id="KW-1185">Reference proteome</keyword>
<accession>A0A420XRN9</accession>